<dbReference type="GO" id="GO:0003700">
    <property type="term" value="F:DNA-binding transcription factor activity"/>
    <property type="evidence" value="ECO:0007669"/>
    <property type="project" value="TreeGrafter"/>
</dbReference>
<organism evidence="5 6">
    <name type="scientific">Lichtheimia ornata</name>
    <dbReference type="NCBI Taxonomy" id="688661"/>
    <lineage>
        <taxon>Eukaryota</taxon>
        <taxon>Fungi</taxon>
        <taxon>Fungi incertae sedis</taxon>
        <taxon>Mucoromycota</taxon>
        <taxon>Mucoromycotina</taxon>
        <taxon>Mucoromycetes</taxon>
        <taxon>Mucorales</taxon>
        <taxon>Lichtheimiaceae</taxon>
        <taxon>Lichtheimia</taxon>
    </lineage>
</organism>
<reference evidence="5 6" key="1">
    <citation type="submission" date="2023-03" db="EMBL/GenBank/DDBJ databases">
        <title>Genome sequence of Lichtheimia ornata CBS 291.66.</title>
        <authorList>
            <person name="Mohabir J.T."/>
            <person name="Shea T.P."/>
            <person name="Kurbessoian T."/>
            <person name="Berby B."/>
            <person name="Fontaine J."/>
            <person name="Livny J."/>
            <person name="Gnirke A."/>
            <person name="Stajich J.E."/>
            <person name="Cuomo C.A."/>
        </authorList>
    </citation>
    <scope>NUCLEOTIDE SEQUENCE [LARGE SCALE GENOMIC DNA]</scope>
    <source>
        <strain evidence="5">CBS 291.66</strain>
    </source>
</reference>
<dbReference type="InterPro" id="IPR036638">
    <property type="entry name" value="HLH_DNA-bd_sf"/>
</dbReference>
<feature type="compositionally biased region" description="Basic and acidic residues" evidence="3">
    <location>
        <begin position="75"/>
        <end position="87"/>
    </location>
</feature>
<feature type="compositionally biased region" description="Pro residues" evidence="3">
    <location>
        <begin position="138"/>
        <end position="150"/>
    </location>
</feature>
<accession>A0AAD7V3Q8</accession>
<dbReference type="SUPFAM" id="SSF47459">
    <property type="entry name" value="HLH, helix-loop-helix DNA-binding domain"/>
    <property type="match status" value="1"/>
</dbReference>
<feature type="compositionally biased region" description="Low complexity" evidence="3">
    <location>
        <begin position="189"/>
        <end position="205"/>
    </location>
</feature>
<evidence type="ECO:0000313" key="5">
    <source>
        <dbReference type="EMBL" id="KAJ8658482.1"/>
    </source>
</evidence>
<dbReference type="GeneID" id="83213247"/>
<evidence type="ECO:0000256" key="2">
    <source>
        <dbReference type="ARBA" id="ARBA00023242"/>
    </source>
</evidence>
<dbReference type="PANTHER" id="PTHR10328:SF15">
    <property type="entry name" value="BHLH TRANSCRIPTION FACTOR"/>
    <property type="match status" value="1"/>
</dbReference>
<keyword evidence="6" id="KW-1185">Reference proteome</keyword>
<dbReference type="PROSITE" id="PS50888">
    <property type="entry name" value="BHLH"/>
    <property type="match status" value="1"/>
</dbReference>
<protein>
    <recommendedName>
        <fullName evidence="4">BHLH domain-containing protein</fullName>
    </recommendedName>
</protein>
<evidence type="ECO:0000259" key="4">
    <source>
        <dbReference type="PROSITE" id="PS50888"/>
    </source>
</evidence>
<keyword evidence="1" id="KW-0238">DNA-binding</keyword>
<comment type="caution">
    <text evidence="5">The sequence shown here is derived from an EMBL/GenBank/DDBJ whole genome shotgun (WGS) entry which is preliminary data.</text>
</comment>
<dbReference type="InterPro" id="IPR011598">
    <property type="entry name" value="bHLH_dom"/>
</dbReference>
<evidence type="ECO:0000313" key="6">
    <source>
        <dbReference type="Proteomes" id="UP001234581"/>
    </source>
</evidence>
<dbReference type="AlphaFoldDB" id="A0AAD7V3Q8"/>
<feature type="compositionally biased region" description="Low complexity" evidence="3">
    <location>
        <begin position="88"/>
        <end position="104"/>
    </location>
</feature>
<evidence type="ECO:0000256" key="3">
    <source>
        <dbReference type="SAM" id="MobiDB-lite"/>
    </source>
</evidence>
<proteinExistence type="predicted"/>
<name>A0AAD7V3Q8_9FUNG</name>
<dbReference type="Proteomes" id="UP001234581">
    <property type="component" value="Unassembled WGS sequence"/>
</dbReference>
<dbReference type="PANTHER" id="PTHR10328">
    <property type="entry name" value="PROTEIN MAX MYC-ASSOCIATED FACTOR X"/>
    <property type="match status" value="1"/>
</dbReference>
<dbReference type="EMBL" id="JARTCD010000024">
    <property type="protein sequence ID" value="KAJ8658482.1"/>
    <property type="molecule type" value="Genomic_DNA"/>
</dbReference>
<keyword evidence="2" id="KW-0539">Nucleus</keyword>
<feature type="compositionally biased region" description="Low complexity" evidence="3">
    <location>
        <begin position="283"/>
        <end position="292"/>
    </location>
</feature>
<feature type="compositionally biased region" description="Polar residues" evidence="3">
    <location>
        <begin position="235"/>
        <end position="246"/>
    </location>
</feature>
<dbReference type="Gene3D" id="4.10.280.10">
    <property type="entry name" value="Helix-loop-helix DNA-binding domain"/>
    <property type="match status" value="1"/>
</dbReference>
<dbReference type="GO" id="GO:0046983">
    <property type="term" value="F:protein dimerization activity"/>
    <property type="evidence" value="ECO:0007669"/>
    <property type="project" value="InterPro"/>
</dbReference>
<dbReference type="GO" id="GO:0003677">
    <property type="term" value="F:DNA binding"/>
    <property type="evidence" value="ECO:0007669"/>
    <property type="project" value="UniProtKB-KW"/>
</dbReference>
<feature type="region of interest" description="Disordered" evidence="3">
    <location>
        <begin position="356"/>
        <end position="378"/>
    </location>
</feature>
<dbReference type="GO" id="GO:0045944">
    <property type="term" value="P:positive regulation of transcription by RNA polymerase II"/>
    <property type="evidence" value="ECO:0007669"/>
    <property type="project" value="TreeGrafter"/>
</dbReference>
<sequence>MLLTNHFPSSTTPPPPPHARIPSSTELHHHNSSPPPPVVARASPSLPSSRRPSLDPASRSLHPLPSFRHHPYSQPDHRAAAASDSRRSSLASIVSTATNTSSSPSSPPNRRRSPSVQYQYQYRSPESDPLSRFHANTLPPPSQQSPPSPLHNPAVNSNGVEPWRRDSLPSISQITRFRDNTNDTEMSMSSTTGNNEPSSSTSSSNAMWLDEPVSSQPQHPAIVSPADNMRRHSVAITSSARYNPRQNGGGGGVVTPSLRRSSLARMRQPDDESEQLTTRERAGSSSSAYSRSPELRISHKLAERKRRKEMNDLFDELRDILPVEKGLKTSKWEILSKALEYIATLRERETQWTQEKDQLHRELASLQQHPSSSSASSS</sequence>
<feature type="domain" description="BHLH" evidence="4">
    <location>
        <begin position="294"/>
        <end position="345"/>
    </location>
</feature>
<feature type="compositionally biased region" description="Low complexity" evidence="3">
    <location>
        <begin position="39"/>
        <end position="61"/>
    </location>
</feature>
<dbReference type="GO" id="GO:0090575">
    <property type="term" value="C:RNA polymerase II transcription regulator complex"/>
    <property type="evidence" value="ECO:0007669"/>
    <property type="project" value="TreeGrafter"/>
</dbReference>
<dbReference type="SMART" id="SM00353">
    <property type="entry name" value="HLH"/>
    <property type="match status" value="1"/>
</dbReference>
<dbReference type="Pfam" id="PF00010">
    <property type="entry name" value="HLH"/>
    <property type="match status" value="1"/>
</dbReference>
<evidence type="ECO:0000256" key="1">
    <source>
        <dbReference type="ARBA" id="ARBA00023125"/>
    </source>
</evidence>
<dbReference type="RefSeq" id="XP_058343395.1">
    <property type="nucleotide sequence ID" value="XM_058485872.1"/>
</dbReference>
<gene>
    <name evidence="5" type="ORF">O0I10_005835</name>
</gene>
<feature type="region of interest" description="Disordered" evidence="3">
    <location>
        <begin position="1"/>
        <end position="296"/>
    </location>
</feature>